<name>A0A6D2HQP7_9BRAS</name>
<dbReference type="Proteomes" id="UP000467841">
    <property type="component" value="Unassembled WGS sequence"/>
</dbReference>
<accession>A0A6D2HQP7</accession>
<keyword evidence="2" id="KW-1185">Reference proteome</keyword>
<dbReference type="AlphaFoldDB" id="A0A6D2HQP7"/>
<evidence type="ECO:0000313" key="2">
    <source>
        <dbReference type="Proteomes" id="UP000467841"/>
    </source>
</evidence>
<organism evidence="1 2">
    <name type="scientific">Microthlaspi erraticum</name>
    <dbReference type="NCBI Taxonomy" id="1685480"/>
    <lineage>
        <taxon>Eukaryota</taxon>
        <taxon>Viridiplantae</taxon>
        <taxon>Streptophyta</taxon>
        <taxon>Embryophyta</taxon>
        <taxon>Tracheophyta</taxon>
        <taxon>Spermatophyta</taxon>
        <taxon>Magnoliopsida</taxon>
        <taxon>eudicotyledons</taxon>
        <taxon>Gunneridae</taxon>
        <taxon>Pentapetalae</taxon>
        <taxon>rosids</taxon>
        <taxon>malvids</taxon>
        <taxon>Brassicales</taxon>
        <taxon>Brassicaceae</taxon>
        <taxon>Coluteocarpeae</taxon>
        <taxon>Microthlaspi</taxon>
    </lineage>
</organism>
<reference evidence="1" key="1">
    <citation type="submission" date="2020-01" db="EMBL/GenBank/DDBJ databases">
        <authorList>
            <person name="Mishra B."/>
        </authorList>
    </citation>
    <scope>NUCLEOTIDE SEQUENCE [LARGE SCALE GENOMIC DNA]</scope>
</reference>
<gene>
    <name evidence="1" type="ORF">MERR_LOCUS4063</name>
</gene>
<protein>
    <submittedName>
        <fullName evidence="1">Uncharacterized protein</fullName>
    </submittedName>
</protein>
<dbReference type="EMBL" id="CACVBM020000255">
    <property type="protein sequence ID" value="CAA7016828.1"/>
    <property type="molecule type" value="Genomic_DNA"/>
</dbReference>
<comment type="caution">
    <text evidence="1">The sequence shown here is derived from an EMBL/GenBank/DDBJ whole genome shotgun (WGS) entry which is preliminary data.</text>
</comment>
<evidence type="ECO:0000313" key="1">
    <source>
        <dbReference type="EMBL" id="CAA7016828.1"/>
    </source>
</evidence>
<proteinExistence type="predicted"/>
<sequence>MPLSNGIPMYYWHLSLNFCMRPKLFVLNHMMDFMGFEYITRADIFTTMVAARLPSKASSYELTTNELKLDEYIVEALGMMCEELFHKPNGYGDASLVIAFGILETWP</sequence>